<dbReference type="Proteomes" id="UP001172386">
    <property type="component" value="Unassembled WGS sequence"/>
</dbReference>
<dbReference type="EMBL" id="JAPDRQ010000051">
    <property type="protein sequence ID" value="KAJ9658415.1"/>
    <property type="molecule type" value="Genomic_DNA"/>
</dbReference>
<comment type="caution">
    <text evidence="1">The sequence shown here is derived from an EMBL/GenBank/DDBJ whole genome shotgun (WGS) entry which is preliminary data.</text>
</comment>
<protein>
    <submittedName>
        <fullName evidence="1">Uncharacterized protein</fullName>
    </submittedName>
</protein>
<gene>
    <name evidence="1" type="ORF">H2198_003699</name>
</gene>
<proteinExistence type="predicted"/>
<evidence type="ECO:0000313" key="1">
    <source>
        <dbReference type="EMBL" id="KAJ9658415.1"/>
    </source>
</evidence>
<organism evidence="1 2">
    <name type="scientific">Neophaeococcomyces mojaviensis</name>
    <dbReference type="NCBI Taxonomy" id="3383035"/>
    <lineage>
        <taxon>Eukaryota</taxon>
        <taxon>Fungi</taxon>
        <taxon>Dikarya</taxon>
        <taxon>Ascomycota</taxon>
        <taxon>Pezizomycotina</taxon>
        <taxon>Eurotiomycetes</taxon>
        <taxon>Chaetothyriomycetidae</taxon>
        <taxon>Chaetothyriales</taxon>
        <taxon>Chaetothyriales incertae sedis</taxon>
        <taxon>Neophaeococcomyces</taxon>
    </lineage>
</organism>
<keyword evidence="2" id="KW-1185">Reference proteome</keyword>
<evidence type="ECO:0000313" key="2">
    <source>
        <dbReference type="Proteomes" id="UP001172386"/>
    </source>
</evidence>
<accession>A0ACC3ABF5</accession>
<reference evidence="1" key="1">
    <citation type="submission" date="2022-10" db="EMBL/GenBank/DDBJ databases">
        <title>Culturing micro-colonial fungi from biological soil crusts in the Mojave desert and describing Neophaeococcomyces mojavensis, and introducing the new genera and species Taxawa tesnikishii.</title>
        <authorList>
            <person name="Kurbessoian T."/>
            <person name="Stajich J.E."/>
        </authorList>
    </citation>
    <scope>NUCLEOTIDE SEQUENCE</scope>
    <source>
        <strain evidence="1">JES_112</strain>
    </source>
</reference>
<name>A0ACC3ABF5_9EURO</name>
<sequence length="199" mass="21892">MTEQHYDAVDVQDRSQDNSHTSSRSSASSPEARSAKRIEQMGPDEAETTSSSGSDTSDDDDDNQHSETEQAPHTQMEKPSMLATDQNNIHSRLTNFFSQLAQQRNEGGGDDDVIERLSDDDEDEGYEEGDEEEEGRQYVEINLALGVLSEEDADGGDEIRLPSKVEEDNGDGVLPNLKSITEQSAASKAKAKRKIEEVV</sequence>